<name>A0A396HUP1_MEDTR</name>
<dbReference type="Proteomes" id="UP000265566">
    <property type="component" value="Chromosome 5"/>
</dbReference>
<protein>
    <recommendedName>
        <fullName evidence="4">Transmembrane protein</fullName>
    </recommendedName>
</protein>
<keyword evidence="1" id="KW-0472">Membrane</keyword>
<evidence type="ECO:0000313" key="2">
    <source>
        <dbReference type="EMBL" id="RHN56261.1"/>
    </source>
</evidence>
<comment type="caution">
    <text evidence="2">The sequence shown here is derived from an EMBL/GenBank/DDBJ whole genome shotgun (WGS) entry which is preliminary data.</text>
</comment>
<evidence type="ECO:0000256" key="1">
    <source>
        <dbReference type="SAM" id="Phobius"/>
    </source>
</evidence>
<proteinExistence type="predicted"/>
<keyword evidence="1" id="KW-0812">Transmembrane</keyword>
<feature type="transmembrane region" description="Helical" evidence="1">
    <location>
        <begin position="12"/>
        <end position="36"/>
    </location>
</feature>
<dbReference type="EMBL" id="PSQE01000005">
    <property type="protein sequence ID" value="RHN56261.1"/>
    <property type="molecule type" value="Genomic_DNA"/>
</dbReference>
<accession>A0A396HUP1</accession>
<organism evidence="2 3">
    <name type="scientific">Medicago truncatula</name>
    <name type="common">Barrel medic</name>
    <name type="synonym">Medicago tribuloides</name>
    <dbReference type="NCBI Taxonomy" id="3880"/>
    <lineage>
        <taxon>Eukaryota</taxon>
        <taxon>Viridiplantae</taxon>
        <taxon>Streptophyta</taxon>
        <taxon>Embryophyta</taxon>
        <taxon>Tracheophyta</taxon>
        <taxon>Spermatophyta</taxon>
        <taxon>Magnoliopsida</taxon>
        <taxon>eudicotyledons</taxon>
        <taxon>Gunneridae</taxon>
        <taxon>Pentapetalae</taxon>
        <taxon>rosids</taxon>
        <taxon>fabids</taxon>
        <taxon>Fabales</taxon>
        <taxon>Fabaceae</taxon>
        <taxon>Papilionoideae</taxon>
        <taxon>50 kb inversion clade</taxon>
        <taxon>NPAAA clade</taxon>
        <taxon>Hologalegina</taxon>
        <taxon>IRL clade</taxon>
        <taxon>Trifolieae</taxon>
        <taxon>Medicago</taxon>
    </lineage>
</organism>
<sequence length="52" mass="5730">MTSFDPCNRPHLVGYGLVDVVVIIILFFLSLLMIVMKRALVVSPLKDGIVAD</sequence>
<dbReference type="Gramene" id="rna31633">
    <property type="protein sequence ID" value="RHN56261.1"/>
    <property type="gene ID" value="gene31633"/>
</dbReference>
<reference evidence="3" key="1">
    <citation type="journal article" date="2018" name="Nat. Plants">
        <title>Whole-genome landscape of Medicago truncatula symbiotic genes.</title>
        <authorList>
            <person name="Pecrix Y."/>
            <person name="Staton S.E."/>
            <person name="Sallet E."/>
            <person name="Lelandais-Briere C."/>
            <person name="Moreau S."/>
            <person name="Carrere S."/>
            <person name="Blein T."/>
            <person name="Jardinaud M.F."/>
            <person name="Latrasse D."/>
            <person name="Zouine M."/>
            <person name="Zahm M."/>
            <person name="Kreplak J."/>
            <person name="Mayjonade B."/>
            <person name="Satge C."/>
            <person name="Perez M."/>
            <person name="Cauet S."/>
            <person name="Marande W."/>
            <person name="Chantry-Darmon C."/>
            <person name="Lopez-Roques C."/>
            <person name="Bouchez O."/>
            <person name="Berard A."/>
            <person name="Debelle F."/>
            <person name="Munos S."/>
            <person name="Bendahmane A."/>
            <person name="Berges H."/>
            <person name="Niebel A."/>
            <person name="Buitink J."/>
            <person name="Frugier F."/>
            <person name="Benhamed M."/>
            <person name="Crespi M."/>
            <person name="Gouzy J."/>
            <person name="Gamas P."/>
        </authorList>
    </citation>
    <scope>NUCLEOTIDE SEQUENCE [LARGE SCALE GENOMIC DNA]</scope>
    <source>
        <strain evidence="3">cv. Jemalong A17</strain>
    </source>
</reference>
<evidence type="ECO:0008006" key="4">
    <source>
        <dbReference type="Google" id="ProtNLM"/>
    </source>
</evidence>
<gene>
    <name evidence="2" type="ORF">MtrunA17_Chr5g0427551</name>
</gene>
<dbReference type="AlphaFoldDB" id="A0A396HUP1"/>
<keyword evidence="1" id="KW-1133">Transmembrane helix</keyword>
<evidence type="ECO:0000313" key="3">
    <source>
        <dbReference type="Proteomes" id="UP000265566"/>
    </source>
</evidence>